<keyword evidence="8 15" id="KW-0675">Receptor</keyword>
<evidence type="ECO:0000313" key="15">
    <source>
        <dbReference type="EMBL" id="QTD37675.1"/>
    </source>
</evidence>
<organism evidence="15 16">
    <name type="scientific">Polaribacter batillariae</name>
    <dbReference type="NCBI Taxonomy" id="2808900"/>
    <lineage>
        <taxon>Bacteria</taxon>
        <taxon>Pseudomonadati</taxon>
        <taxon>Bacteroidota</taxon>
        <taxon>Flavobacteriia</taxon>
        <taxon>Flavobacteriales</taxon>
        <taxon>Flavobacteriaceae</taxon>
    </lineage>
</organism>
<comment type="similarity">
    <text evidence="10 11">Belongs to the TonB-dependent receptor family.</text>
</comment>
<protein>
    <submittedName>
        <fullName evidence="15">TonB-dependent receptor</fullName>
    </submittedName>
</protein>
<evidence type="ECO:0000256" key="4">
    <source>
        <dbReference type="ARBA" id="ARBA00022692"/>
    </source>
</evidence>
<dbReference type="Pfam" id="PF13715">
    <property type="entry name" value="CarbopepD_reg_2"/>
    <property type="match status" value="1"/>
</dbReference>
<evidence type="ECO:0000256" key="1">
    <source>
        <dbReference type="ARBA" id="ARBA00004571"/>
    </source>
</evidence>
<comment type="subcellular location">
    <subcellularLocation>
        <location evidence="1 10">Cell outer membrane</location>
        <topology evidence="1 10">Multi-pass membrane protein</topology>
    </subcellularLocation>
</comment>
<dbReference type="Gene3D" id="2.170.130.10">
    <property type="entry name" value="TonB-dependent receptor, plug domain"/>
    <property type="match status" value="1"/>
</dbReference>
<dbReference type="Proteomes" id="UP000663935">
    <property type="component" value="Chromosome"/>
</dbReference>
<keyword evidence="2 10" id="KW-0813">Transport</keyword>
<dbReference type="PROSITE" id="PS52016">
    <property type="entry name" value="TONB_DEPENDENT_REC_3"/>
    <property type="match status" value="1"/>
</dbReference>
<dbReference type="PANTHER" id="PTHR30069">
    <property type="entry name" value="TONB-DEPENDENT OUTER MEMBRANE RECEPTOR"/>
    <property type="match status" value="1"/>
</dbReference>
<evidence type="ECO:0000256" key="7">
    <source>
        <dbReference type="ARBA" id="ARBA00023136"/>
    </source>
</evidence>
<evidence type="ECO:0000256" key="2">
    <source>
        <dbReference type="ARBA" id="ARBA00022448"/>
    </source>
</evidence>
<dbReference type="InterPro" id="IPR000531">
    <property type="entry name" value="Beta-barrel_TonB"/>
</dbReference>
<evidence type="ECO:0000256" key="6">
    <source>
        <dbReference type="ARBA" id="ARBA00023077"/>
    </source>
</evidence>
<evidence type="ECO:0000256" key="3">
    <source>
        <dbReference type="ARBA" id="ARBA00022452"/>
    </source>
</evidence>
<feature type="domain" description="TonB-dependent receptor plug" evidence="14">
    <location>
        <begin position="120"/>
        <end position="227"/>
    </location>
</feature>
<reference evidence="15 16" key="1">
    <citation type="submission" date="2021-03" db="EMBL/GenBank/DDBJ databases">
        <title>Complete genome of Polaribacter_sp.G4M1.</title>
        <authorList>
            <person name="Jeong S.W."/>
            <person name="Bae J.W."/>
        </authorList>
    </citation>
    <scope>NUCLEOTIDE SEQUENCE [LARGE SCALE GENOMIC DNA]</scope>
    <source>
        <strain evidence="15 16">G4M1</strain>
    </source>
</reference>
<gene>
    <name evidence="15" type="ORF">JL193_16685</name>
</gene>
<keyword evidence="4 10" id="KW-0812">Transmembrane</keyword>
<dbReference type="Pfam" id="PF07715">
    <property type="entry name" value="Plug"/>
    <property type="match status" value="1"/>
</dbReference>
<evidence type="ECO:0000256" key="8">
    <source>
        <dbReference type="ARBA" id="ARBA00023170"/>
    </source>
</evidence>
<keyword evidence="6 11" id="KW-0798">TonB box</keyword>
<sequence length="718" mass="81337">MIKNILITLFLGLFSHTILAQNTLQVKVISKEFKEPIFGANVFIKGTNIGSTTDFDGLANIKNIKGGLQTIVVSYIGFETVSKKISFPRTNNLLVIELHENKESLDAIVIQSTRSKRSIAKIPTRIEVVGAEELGEKTAMNSANIAMVLRESTGIQMQQTSANSANQSIRIQGLDGRFTQLLKDGFPLFGGFSSGLSIMQIPPLDLQQIEIIKGSSSTLYGGGAIAGLVNLVSKKPKDQQELNIMFDYTSRNGKTANAFYSNKFNKFGLTLYTSANFQNIVDVNNDHFSDIPKVKSFSIHPSLFYYPNENETWRLSLNSSIENRIGGDVSVINGKPSVAHRFFEENKSERYATQLSYNNNISENKSFRFKNSLSYFKRHLLLPDFQFLGTQFATFTEATYNLYSEKLDWVFGGNIISENFKEEDKAILDRSYSKFTVGGFAQNTWKFTDNITLESGLRTDYNNNYGTFILPRTSLFIEFNDAVSSRIGGGLGYKIPTIFTEAAELRSYENVLPINANNFKAETSIGFNADINYKTNIFNDYVSLSFNQLFFYTKLENSLILKQKEAVYEFVNANKPLNSVGFETNLKLKYKDFVLFTNYAFNDVIMENHQKALTPKHSFGGVLMYEVHDAWRIGYEAYYKSAQFRNDNTKTPNYWTMGFMAIKTFKNISLYANFENFTDTKQQNYQSMILPPHNNPTFTDIWAPTDGFIFNTGILIKL</sequence>
<dbReference type="InterPro" id="IPR036942">
    <property type="entry name" value="Beta-barrel_TonB_sf"/>
</dbReference>
<evidence type="ECO:0000256" key="9">
    <source>
        <dbReference type="ARBA" id="ARBA00023237"/>
    </source>
</evidence>
<keyword evidence="3 10" id="KW-1134">Transmembrane beta strand</keyword>
<dbReference type="InterPro" id="IPR039426">
    <property type="entry name" value="TonB-dep_rcpt-like"/>
</dbReference>
<name>A0ABX7STU0_9FLAO</name>
<dbReference type="Pfam" id="PF00593">
    <property type="entry name" value="TonB_dep_Rec_b-barrel"/>
    <property type="match status" value="1"/>
</dbReference>
<proteinExistence type="inferred from homology"/>
<dbReference type="Gene3D" id="2.40.170.20">
    <property type="entry name" value="TonB-dependent receptor, beta-barrel domain"/>
    <property type="match status" value="1"/>
</dbReference>
<dbReference type="SUPFAM" id="SSF49464">
    <property type="entry name" value="Carboxypeptidase regulatory domain-like"/>
    <property type="match status" value="1"/>
</dbReference>
<evidence type="ECO:0000256" key="12">
    <source>
        <dbReference type="SAM" id="SignalP"/>
    </source>
</evidence>
<feature type="domain" description="TonB-dependent receptor-like beta-barrel" evidence="13">
    <location>
        <begin position="298"/>
        <end position="676"/>
    </location>
</feature>
<evidence type="ECO:0000313" key="16">
    <source>
        <dbReference type="Proteomes" id="UP000663935"/>
    </source>
</evidence>
<evidence type="ECO:0000259" key="13">
    <source>
        <dbReference type="Pfam" id="PF00593"/>
    </source>
</evidence>
<dbReference type="InterPro" id="IPR012910">
    <property type="entry name" value="Plug_dom"/>
</dbReference>
<evidence type="ECO:0000256" key="10">
    <source>
        <dbReference type="PROSITE-ProRule" id="PRU01360"/>
    </source>
</evidence>
<dbReference type="InterPro" id="IPR008969">
    <property type="entry name" value="CarboxyPept-like_regulatory"/>
</dbReference>
<evidence type="ECO:0000259" key="14">
    <source>
        <dbReference type="Pfam" id="PF07715"/>
    </source>
</evidence>
<accession>A0ABX7STU0</accession>
<evidence type="ECO:0000256" key="11">
    <source>
        <dbReference type="RuleBase" id="RU003357"/>
    </source>
</evidence>
<dbReference type="PANTHER" id="PTHR30069:SF29">
    <property type="entry name" value="HEMOGLOBIN AND HEMOGLOBIN-HAPTOGLOBIN-BINDING PROTEIN 1-RELATED"/>
    <property type="match status" value="1"/>
</dbReference>
<keyword evidence="7 10" id="KW-0472">Membrane</keyword>
<feature type="chain" id="PRO_5045423515" evidence="12">
    <location>
        <begin position="21"/>
        <end position="718"/>
    </location>
</feature>
<feature type="signal peptide" evidence="12">
    <location>
        <begin position="1"/>
        <end position="20"/>
    </location>
</feature>
<dbReference type="EMBL" id="CP071795">
    <property type="protein sequence ID" value="QTD37675.1"/>
    <property type="molecule type" value="Genomic_DNA"/>
</dbReference>
<dbReference type="RefSeq" id="WP_207971839.1">
    <property type="nucleotide sequence ID" value="NZ_CP071795.1"/>
</dbReference>
<keyword evidence="16" id="KW-1185">Reference proteome</keyword>
<dbReference type="InterPro" id="IPR037066">
    <property type="entry name" value="Plug_dom_sf"/>
</dbReference>
<keyword evidence="5 12" id="KW-0732">Signal</keyword>
<keyword evidence="9 10" id="KW-0998">Cell outer membrane</keyword>
<evidence type="ECO:0000256" key="5">
    <source>
        <dbReference type="ARBA" id="ARBA00022729"/>
    </source>
</evidence>
<dbReference type="SUPFAM" id="SSF56935">
    <property type="entry name" value="Porins"/>
    <property type="match status" value="1"/>
</dbReference>